<reference evidence="2 3" key="1">
    <citation type="journal article" date="2019" name="Environ. Microbiol.">
        <title>At the nexus of three kingdoms: the genome of the mycorrhizal fungus Gigaspora margarita provides insights into plant, endobacterial and fungal interactions.</title>
        <authorList>
            <person name="Venice F."/>
            <person name="Ghignone S."/>
            <person name="Salvioli di Fossalunga A."/>
            <person name="Amselem J."/>
            <person name="Novero M."/>
            <person name="Xianan X."/>
            <person name="Sedzielewska Toro K."/>
            <person name="Morin E."/>
            <person name="Lipzen A."/>
            <person name="Grigoriev I.V."/>
            <person name="Henrissat B."/>
            <person name="Martin F.M."/>
            <person name="Bonfante P."/>
        </authorList>
    </citation>
    <scope>NUCLEOTIDE SEQUENCE [LARGE SCALE GENOMIC DNA]</scope>
    <source>
        <strain evidence="2 3">BEG34</strain>
    </source>
</reference>
<feature type="chain" id="PRO_5034349287" evidence="1">
    <location>
        <begin position="25"/>
        <end position="121"/>
    </location>
</feature>
<keyword evidence="3" id="KW-1185">Reference proteome</keyword>
<evidence type="ECO:0000256" key="1">
    <source>
        <dbReference type="SAM" id="SignalP"/>
    </source>
</evidence>
<feature type="signal peptide" evidence="1">
    <location>
        <begin position="1"/>
        <end position="24"/>
    </location>
</feature>
<dbReference type="Proteomes" id="UP000439903">
    <property type="component" value="Unassembled WGS sequence"/>
</dbReference>
<protein>
    <submittedName>
        <fullName evidence="2">Uncharacterized protein</fullName>
    </submittedName>
</protein>
<dbReference type="EMBL" id="WTPW01000548">
    <property type="protein sequence ID" value="KAF0500676.1"/>
    <property type="molecule type" value="Genomic_DNA"/>
</dbReference>
<organism evidence="2 3">
    <name type="scientific">Gigaspora margarita</name>
    <dbReference type="NCBI Taxonomy" id="4874"/>
    <lineage>
        <taxon>Eukaryota</taxon>
        <taxon>Fungi</taxon>
        <taxon>Fungi incertae sedis</taxon>
        <taxon>Mucoromycota</taxon>
        <taxon>Glomeromycotina</taxon>
        <taxon>Glomeromycetes</taxon>
        <taxon>Diversisporales</taxon>
        <taxon>Gigasporaceae</taxon>
        <taxon>Gigaspora</taxon>
    </lineage>
</organism>
<sequence length="121" mass="13516">MHSFIFPKIIYFICLCYLVLNIEARHNNLDKIFAKKINNKCYYTITKTKHSTTTATVTTKTKTTFTTTTIADIITSTTTNTVLTTVVATCVPYPQPCNCDDSQSVANCCSRICFCQSENCG</sequence>
<evidence type="ECO:0000313" key="2">
    <source>
        <dbReference type="EMBL" id="KAF0500676.1"/>
    </source>
</evidence>
<accession>A0A8H4AIT0</accession>
<keyword evidence="1" id="KW-0732">Signal</keyword>
<comment type="caution">
    <text evidence="2">The sequence shown here is derived from an EMBL/GenBank/DDBJ whole genome shotgun (WGS) entry which is preliminary data.</text>
</comment>
<name>A0A8H4AIT0_GIGMA</name>
<dbReference type="AlphaFoldDB" id="A0A8H4AIT0"/>
<proteinExistence type="predicted"/>
<gene>
    <name evidence="2" type="ORF">F8M41_020211</name>
</gene>
<evidence type="ECO:0000313" key="3">
    <source>
        <dbReference type="Proteomes" id="UP000439903"/>
    </source>
</evidence>